<gene>
    <name evidence="1" type="ORF">ACN38_g3253</name>
</gene>
<keyword evidence="2" id="KW-1185">Reference proteome</keyword>
<reference evidence="1 2" key="1">
    <citation type="submission" date="2015-08" db="EMBL/GenBank/DDBJ databases">
        <title>Genome sequencing of Penicillium nordicum.</title>
        <authorList>
            <person name="Nguyen H.D."/>
            <person name="Seifert K.A."/>
        </authorList>
    </citation>
    <scope>NUCLEOTIDE SEQUENCE [LARGE SCALE GENOMIC DNA]</scope>
    <source>
        <strain evidence="1 2">DAOMC 185683</strain>
    </source>
</reference>
<dbReference type="Proteomes" id="UP000037696">
    <property type="component" value="Unassembled WGS sequence"/>
</dbReference>
<comment type="caution">
    <text evidence="1">The sequence shown here is derived from an EMBL/GenBank/DDBJ whole genome shotgun (WGS) entry which is preliminary data.</text>
</comment>
<organism evidence="1 2">
    <name type="scientific">Penicillium nordicum</name>
    <dbReference type="NCBI Taxonomy" id="229535"/>
    <lineage>
        <taxon>Eukaryota</taxon>
        <taxon>Fungi</taxon>
        <taxon>Dikarya</taxon>
        <taxon>Ascomycota</taxon>
        <taxon>Pezizomycotina</taxon>
        <taxon>Eurotiomycetes</taxon>
        <taxon>Eurotiomycetidae</taxon>
        <taxon>Eurotiales</taxon>
        <taxon>Aspergillaceae</taxon>
        <taxon>Penicillium</taxon>
    </lineage>
</organism>
<dbReference type="AlphaFoldDB" id="A0A0M8PCG6"/>
<evidence type="ECO:0000313" key="1">
    <source>
        <dbReference type="EMBL" id="KOS45784.1"/>
    </source>
</evidence>
<protein>
    <submittedName>
        <fullName evidence="1">Uncharacterized protein</fullName>
    </submittedName>
</protein>
<name>A0A0M8PCG6_9EURO</name>
<accession>A0A0M8PCG6</accession>
<dbReference type="EMBL" id="LHQQ01000038">
    <property type="protein sequence ID" value="KOS45784.1"/>
    <property type="molecule type" value="Genomic_DNA"/>
</dbReference>
<proteinExistence type="predicted"/>
<sequence length="118" mass="12694">MFLRAQRANHADGVADGGMPLGDDFFFLGSSPRGWLMFLRAQRANHADRAGSCSYVLSGLTMQIVSRCQLLGDHVLSPLPGAGVLSTELYGSSPRGWLMFLRAQRANHADSVTVIASS</sequence>
<evidence type="ECO:0000313" key="2">
    <source>
        <dbReference type="Proteomes" id="UP000037696"/>
    </source>
</evidence>